<evidence type="ECO:0000313" key="3">
    <source>
        <dbReference type="Proteomes" id="UP000069030"/>
    </source>
</evidence>
<organism evidence="2 3">
    <name type="scientific">Myroides odoratimimus</name>
    <dbReference type="NCBI Taxonomy" id="76832"/>
    <lineage>
        <taxon>Bacteria</taxon>
        <taxon>Pseudomonadati</taxon>
        <taxon>Bacteroidota</taxon>
        <taxon>Flavobacteriia</taxon>
        <taxon>Flavobacteriales</taxon>
        <taxon>Flavobacteriaceae</taxon>
        <taxon>Myroides</taxon>
    </lineage>
</organism>
<evidence type="ECO:0000313" key="2">
    <source>
        <dbReference type="EMBL" id="ALU25650.1"/>
    </source>
</evidence>
<dbReference type="GO" id="GO:0004803">
    <property type="term" value="F:transposase activity"/>
    <property type="evidence" value="ECO:0007669"/>
    <property type="project" value="InterPro"/>
</dbReference>
<protein>
    <recommendedName>
        <fullName evidence="1">Transposase IS200-like domain-containing protein</fullName>
    </recommendedName>
</protein>
<dbReference type="PANTHER" id="PTHR36966:SF1">
    <property type="entry name" value="REP-ASSOCIATED TYROSINE TRANSPOSASE"/>
    <property type="match status" value="1"/>
</dbReference>
<feature type="domain" description="Transposase IS200-like" evidence="1">
    <location>
        <begin position="22"/>
        <end position="161"/>
    </location>
</feature>
<dbReference type="SUPFAM" id="SSF143422">
    <property type="entry name" value="Transposase IS200-like"/>
    <property type="match status" value="1"/>
</dbReference>
<accession>A0AAI8C442</accession>
<dbReference type="InterPro" id="IPR036515">
    <property type="entry name" value="Transposase_17_sf"/>
</dbReference>
<dbReference type="PANTHER" id="PTHR36966">
    <property type="entry name" value="REP-ASSOCIATED TYROSINE TRANSPOSASE"/>
    <property type="match status" value="1"/>
</dbReference>
<dbReference type="Gene3D" id="3.30.70.1290">
    <property type="entry name" value="Transposase IS200-like"/>
    <property type="match status" value="1"/>
</dbReference>
<gene>
    <name evidence="2" type="ORF">AS202_05655</name>
</gene>
<dbReference type="Proteomes" id="UP000069030">
    <property type="component" value="Chromosome"/>
</dbReference>
<sequence>MNKKFKGVYNRSSNRAKWWDYTNDGTYFITICTRDMKHYFGYVFQDKMYLNDLGKCVLNCWFSIPHYYPFVVLDAFIVMPNHVHGILHINRGNDNTKNVDNNKEFKNVSGSLGSIIKGFKVGVKKDANSLGIAFFWQDGYHDHIIRTVSAYQNIANYIHTNPSRWNKDRFYNEF</sequence>
<dbReference type="EMBL" id="CP013690">
    <property type="protein sequence ID" value="ALU25650.1"/>
    <property type="molecule type" value="Genomic_DNA"/>
</dbReference>
<dbReference type="GO" id="GO:0043565">
    <property type="term" value="F:sequence-specific DNA binding"/>
    <property type="evidence" value="ECO:0007669"/>
    <property type="project" value="TreeGrafter"/>
</dbReference>
<dbReference type="KEGG" id="mod:AS202_05655"/>
<dbReference type="SMART" id="SM01321">
    <property type="entry name" value="Y1_Tnp"/>
    <property type="match status" value="1"/>
</dbReference>
<reference evidence="2 3" key="1">
    <citation type="journal article" date="2016" name="J. Zhejiang Univ. Sci. B">
        <title>Antibiotic resistance mechanisms of Myroides sp.</title>
        <authorList>
            <person name="Hu S."/>
            <person name="Yuan S."/>
            <person name="Qu H."/>
            <person name="Jiang T."/>
            <person name="Zhou Y."/>
            <person name="Wang M."/>
            <person name="Ming D."/>
        </authorList>
    </citation>
    <scope>NUCLEOTIDE SEQUENCE [LARGE SCALE GENOMIC DNA]</scope>
    <source>
        <strain evidence="2 3">PR63039</strain>
    </source>
</reference>
<evidence type="ECO:0000259" key="1">
    <source>
        <dbReference type="SMART" id="SM01321"/>
    </source>
</evidence>
<dbReference type="InterPro" id="IPR002686">
    <property type="entry name" value="Transposase_17"/>
</dbReference>
<name>A0AAI8C442_9FLAO</name>
<proteinExistence type="predicted"/>
<dbReference type="InterPro" id="IPR052715">
    <property type="entry name" value="RAYT_transposase"/>
</dbReference>
<dbReference type="AlphaFoldDB" id="A0AAI8C442"/>
<dbReference type="GO" id="GO:0006313">
    <property type="term" value="P:DNA transposition"/>
    <property type="evidence" value="ECO:0007669"/>
    <property type="project" value="InterPro"/>
</dbReference>
<dbReference type="RefSeq" id="WP_058699218.1">
    <property type="nucleotide sequence ID" value="NZ_CP013690.1"/>
</dbReference>